<name>A0A916W6M0_9HYPH</name>
<evidence type="ECO:0000256" key="5">
    <source>
        <dbReference type="PROSITE-ProRule" id="PRU00182"/>
    </source>
</evidence>
<dbReference type="EMBL" id="BMIF01000008">
    <property type="protein sequence ID" value="GGA71446.1"/>
    <property type="molecule type" value="Genomic_DNA"/>
</dbReference>
<dbReference type="InterPro" id="IPR036986">
    <property type="entry name" value="S4_RNA-bd_sf"/>
</dbReference>
<dbReference type="PROSITE" id="PS50889">
    <property type="entry name" value="S4"/>
    <property type="match status" value="1"/>
</dbReference>
<comment type="similarity">
    <text evidence="2 6">Belongs to the pseudouridine synthase RsuA family.</text>
</comment>
<dbReference type="Gene3D" id="3.30.70.580">
    <property type="entry name" value="Pseudouridine synthase I, catalytic domain, N-terminal subdomain"/>
    <property type="match status" value="1"/>
</dbReference>
<feature type="compositionally biased region" description="Basic and acidic residues" evidence="7">
    <location>
        <begin position="461"/>
        <end position="496"/>
    </location>
</feature>
<evidence type="ECO:0000256" key="7">
    <source>
        <dbReference type="SAM" id="MobiDB-lite"/>
    </source>
</evidence>
<evidence type="ECO:0000256" key="4">
    <source>
        <dbReference type="ARBA" id="ARBA00023235"/>
    </source>
</evidence>
<dbReference type="CDD" id="cd00165">
    <property type="entry name" value="S4"/>
    <property type="match status" value="1"/>
</dbReference>
<dbReference type="AlphaFoldDB" id="A0A916W6M0"/>
<feature type="compositionally biased region" description="Basic and acidic residues" evidence="7">
    <location>
        <begin position="387"/>
        <end position="401"/>
    </location>
</feature>
<dbReference type="SUPFAM" id="SSF55174">
    <property type="entry name" value="Alpha-L RNA-binding motif"/>
    <property type="match status" value="1"/>
</dbReference>
<feature type="compositionally biased region" description="Low complexity" evidence="7">
    <location>
        <begin position="1"/>
        <end position="14"/>
    </location>
</feature>
<dbReference type="InterPro" id="IPR018496">
    <property type="entry name" value="PsdUridine_synth_RsuA/RluB_CS"/>
</dbReference>
<dbReference type="SUPFAM" id="SSF55120">
    <property type="entry name" value="Pseudouridine synthase"/>
    <property type="match status" value="1"/>
</dbReference>
<feature type="compositionally biased region" description="Basic and acidic residues" evidence="7">
    <location>
        <begin position="507"/>
        <end position="562"/>
    </location>
</feature>
<evidence type="ECO:0000259" key="8">
    <source>
        <dbReference type="SMART" id="SM00363"/>
    </source>
</evidence>
<keyword evidence="10" id="KW-1185">Reference proteome</keyword>
<sequence>MKNKRPSAAAPARGGRTDKKNRKPEGASRRTAASGAAKDAQAEDTGAQAGSERIAKRLARAGIASRRDAEAMIAEGRVKVNGKVLDTPAFNVSPRDRVEVDDAPLPEVERTRLFLFHKPAGVVTTTRDPEGRPTIFEVLPKGLPRLISVGRLDINTEGLLLLTNDGGLSRVLELPSTGWLRRYRVRVHGQVDQAQLDELQKGIAVDGVFYGSIEATLDRVQGANSWLTVSFREGKNREVKNVLGALGLQVTRLIRVSFGPFQLGDLPEGAVQEVKGRMLRDQLGPRLVEASGADFEAPIAIPFSNRPVRAGEEREEDLTDDKKERAPKGRAPTTRKKTREEYREEGRERLQTKAPRREDGKPARGARPGRPERDGEGRPPRAAAGERPARGRFERDGEGRPQRAAAGERPARGRFERSEGREERRFDKPRGERGARPERAARPEGGEQGVRRPRPVQGERFSGEGREERRFSRPRNEDGGDRPFRGPRPEGEERASRRPRPLQSERFGGERREGSRFERSEGGDKPFRGRRSEDGGGDRGARGDRPAKGGERGRFGSRDEGAGRSGGQGRDREDNNGRSRTAHVWMAPGARPVTKKPEEKPEREGSERRTERSRNGAPRGRSDEGRGGAGGKPRGDRPRNGPGKPRTPGKR</sequence>
<evidence type="ECO:0000313" key="9">
    <source>
        <dbReference type="EMBL" id="GGA71446.1"/>
    </source>
</evidence>
<evidence type="ECO:0000256" key="1">
    <source>
        <dbReference type="ARBA" id="ARBA00000073"/>
    </source>
</evidence>
<protein>
    <recommendedName>
        <fullName evidence="6">Pseudouridine synthase</fullName>
        <ecNumber evidence="6">5.4.99.-</ecNumber>
    </recommendedName>
</protein>
<dbReference type="InterPro" id="IPR002942">
    <property type="entry name" value="S4_RNA-bd"/>
</dbReference>
<dbReference type="InterPro" id="IPR020094">
    <property type="entry name" value="TruA/RsuA/RluB/E/F_N"/>
</dbReference>
<comment type="catalytic activity">
    <reaction evidence="1">
        <text>a uridine in RNA = a pseudouridine in RNA</text>
        <dbReference type="Rhea" id="RHEA:48348"/>
        <dbReference type="Rhea" id="RHEA-COMP:12068"/>
        <dbReference type="Rhea" id="RHEA-COMP:12069"/>
        <dbReference type="ChEBI" id="CHEBI:65314"/>
        <dbReference type="ChEBI" id="CHEBI:65315"/>
    </reaction>
</comment>
<dbReference type="GO" id="GO:0000455">
    <property type="term" value="P:enzyme-directed rRNA pseudouridine synthesis"/>
    <property type="evidence" value="ECO:0007669"/>
    <property type="project" value="UniProtKB-ARBA"/>
</dbReference>
<evidence type="ECO:0000256" key="3">
    <source>
        <dbReference type="ARBA" id="ARBA00022884"/>
    </source>
</evidence>
<feature type="compositionally biased region" description="Basic and acidic residues" evidence="7">
    <location>
        <begin position="15"/>
        <end position="28"/>
    </location>
</feature>
<feature type="region of interest" description="Disordered" evidence="7">
    <location>
        <begin position="1"/>
        <end position="53"/>
    </location>
</feature>
<dbReference type="Proteomes" id="UP000636264">
    <property type="component" value="Unassembled WGS sequence"/>
</dbReference>
<feature type="region of interest" description="Disordered" evidence="7">
    <location>
        <begin position="304"/>
        <end position="651"/>
    </location>
</feature>
<feature type="compositionally biased region" description="Basic and acidic residues" evidence="7">
    <location>
        <begin position="409"/>
        <end position="445"/>
    </location>
</feature>
<keyword evidence="4 6" id="KW-0413">Isomerase</keyword>
<dbReference type="InterPro" id="IPR042092">
    <property type="entry name" value="PsdUridine_s_RsuA/RluB/E/F_cat"/>
</dbReference>
<reference evidence="9" key="1">
    <citation type="journal article" date="2014" name="Int. J. Syst. Evol. Microbiol.">
        <title>Complete genome sequence of Corynebacterium casei LMG S-19264T (=DSM 44701T), isolated from a smear-ripened cheese.</title>
        <authorList>
            <consortium name="US DOE Joint Genome Institute (JGI-PGF)"/>
            <person name="Walter F."/>
            <person name="Albersmeier A."/>
            <person name="Kalinowski J."/>
            <person name="Ruckert C."/>
        </authorList>
    </citation>
    <scope>NUCLEOTIDE SEQUENCE</scope>
    <source>
        <strain evidence="9">CGMCC 1.15320</strain>
    </source>
</reference>
<dbReference type="Gene3D" id="3.30.70.1560">
    <property type="entry name" value="Alpha-L RNA-binding motif"/>
    <property type="match status" value="1"/>
</dbReference>
<dbReference type="InterPro" id="IPR000748">
    <property type="entry name" value="PsdUridine_synth_RsuA/RluB/E/F"/>
</dbReference>
<feature type="compositionally biased region" description="Basic and acidic residues" evidence="7">
    <location>
        <begin position="338"/>
        <end position="362"/>
    </location>
</feature>
<accession>A0A916W6M0</accession>
<dbReference type="PANTHER" id="PTHR47683">
    <property type="entry name" value="PSEUDOURIDINE SYNTHASE FAMILY PROTEIN-RELATED"/>
    <property type="match status" value="1"/>
</dbReference>
<dbReference type="SMART" id="SM00363">
    <property type="entry name" value="S4"/>
    <property type="match status" value="1"/>
</dbReference>
<dbReference type="InterPro" id="IPR020103">
    <property type="entry name" value="PsdUridine_synth_cat_dom_sf"/>
</dbReference>
<proteinExistence type="inferred from homology"/>
<dbReference type="GO" id="GO:0003723">
    <property type="term" value="F:RNA binding"/>
    <property type="evidence" value="ECO:0007669"/>
    <property type="project" value="UniProtKB-KW"/>
</dbReference>
<dbReference type="EC" id="5.4.99.-" evidence="6"/>
<keyword evidence="3 5" id="KW-0694">RNA-binding</keyword>
<dbReference type="FunFam" id="3.10.290.10:FF:000003">
    <property type="entry name" value="Pseudouridine synthase"/>
    <property type="match status" value="1"/>
</dbReference>
<evidence type="ECO:0000313" key="10">
    <source>
        <dbReference type="Proteomes" id="UP000636264"/>
    </source>
</evidence>
<reference evidence="9" key="2">
    <citation type="submission" date="2020-09" db="EMBL/GenBank/DDBJ databases">
        <authorList>
            <person name="Sun Q."/>
            <person name="Zhou Y."/>
        </authorList>
    </citation>
    <scope>NUCLEOTIDE SEQUENCE</scope>
    <source>
        <strain evidence="9">CGMCC 1.15320</strain>
    </source>
</reference>
<evidence type="ECO:0000256" key="2">
    <source>
        <dbReference type="ARBA" id="ARBA00008348"/>
    </source>
</evidence>
<evidence type="ECO:0000256" key="6">
    <source>
        <dbReference type="RuleBase" id="RU003887"/>
    </source>
</evidence>
<dbReference type="PROSITE" id="PS01149">
    <property type="entry name" value="PSI_RSU"/>
    <property type="match status" value="1"/>
</dbReference>
<dbReference type="InterPro" id="IPR006145">
    <property type="entry name" value="PsdUridine_synth_RsuA/RluA"/>
</dbReference>
<dbReference type="Pfam" id="PF01479">
    <property type="entry name" value="S4"/>
    <property type="match status" value="1"/>
</dbReference>
<dbReference type="PANTHER" id="PTHR47683:SF3">
    <property type="entry name" value="RIBOSOMAL LARGE SUBUNIT PSEUDOURIDINE SYNTHASE B"/>
    <property type="match status" value="1"/>
</dbReference>
<dbReference type="Pfam" id="PF00849">
    <property type="entry name" value="PseudoU_synth_2"/>
    <property type="match status" value="1"/>
</dbReference>
<dbReference type="Gene3D" id="3.10.290.10">
    <property type="entry name" value="RNA-binding S4 domain"/>
    <property type="match status" value="1"/>
</dbReference>
<feature type="compositionally biased region" description="Basic and acidic residues" evidence="7">
    <location>
        <begin position="369"/>
        <end position="379"/>
    </location>
</feature>
<feature type="compositionally biased region" description="Basic and acidic residues" evidence="7">
    <location>
        <begin position="595"/>
        <end position="626"/>
    </location>
</feature>
<comment type="caution">
    <text evidence="9">The sequence shown here is derived from an EMBL/GenBank/DDBJ whole genome shotgun (WGS) entry which is preliminary data.</text>
</comment>
<dbReference type="InterPro" id="IPR050343">
    <property type="entry name" value="RsuA_PseudoU_synthase"/>
</dbReference>
<gene>
    <name evidence="9" type="primary">rluB</name>
    <name evidence="9" type="ORF">GCM10011385_26590</name>
</gene>
<organism evidence="9 10">
    <name type="scientific">Nitratireductor aestuarii</name>
    <dbReference type="NCBI Taxonomy" id="1735103"/>
    <lineage>
        <taxon>Bacteria</taxon>
        <taxon>Pseudomonadati</taxon>
        <taxon>Pseudomonadota</taxon>
        <taxon>Alphaproteobacteria</taxon>
        <taxon>Hyphomicrobiales</taxon>
        <taxon>Phyllobacteriaceae</taxon>
        <taxon>Nitratireductor</taxon>
    </lineage>
</organism>
<feature type="domain" description="RNA-binding S4" evidence="8">
    <location>
        <begin position="52"/>
        <end position="116"/>
    </location>
</feature>
<dbReference type="GO" id="GO:0120159">
    <property type="term" value="F:rRNA pseudouridine synthase activity"/>
    <property type="evidence" value="ECO:0007669"/>
    <property type="project" value="UniProtKB-ARBA"/>
</dbReference>
<dbReference type="NCBIfam" id="TIGR00093">
    <property type="entry name" value="pseudouridine synthase"/>
    <property type="match status" value="1"/>
</dbReference>
<dbReference type="RefSeq" id="WP_188721571.1">
    <property type="nucleotide sequence ID" value="NZ_BMIF01000008.1"/>
</dbReference>